<name>A0ABX3GC48_9BACL</name>
<gene>
    <name evidence="6" type="ORF">BSO21_34005</name>
</gene>
<dbReference type="SUPFAM" id="SSF49899">
    <property type="entry name" value="Concanavalin A-like lectins/glucanases"/>
    <property type="match status" value="1"/>
</dbReference>
<dbReference type="Pfam" id="PF04616">
    <property type="entry name" value="Glyco_hydro_43"/>
    <property type="match status" value="1"/>
</dbReference>
<dbReference type="Gene3D" id="2.60.120.200">
    <property type="match status" value="1"/>
</dbReference>
<dbReference type="PANTHER" id="PTHR42812:SF12">
    <property type="entry name" value="BETA-XYLOSIDASE-RELATED"/>
    <property type="match status" value="1"/>
</dbReference>
<keyword evidence="7" id="KW-1185">Reference proteome</keyword>
<dbReference type="Proteomes" id="UP000187158">
    <property type="component" value="Unassembled WGS sequence"/>
</dbReference>
<evidence type="ECO:0000313" key="6">
    <source>
        <dbReference type="EMBL" id="OMC94334.1"/>
    </source>
</evidence>
<dbReference type="InterPro" id="IPR051795">
    <property type="entry name" value="Glycosyl_Hydrlase_43"/>
</dbReference>
<evidence type="ECO:0000256" key="3">
    <source>
        <dbReference type="ARBA" id="ARBA00023295"/>
    </source>
</evidence>
<evidence type="ECO:0000256" key="2">
    <source>
        <dbReference type="ARBA" id="ARBA00022801"/>
    </source>
</evidence>
<dbReference type="InterPro" id="IPR023296">
    <property type="entry name" value="Glyco_hydro_beta-prop_sf"/>
</dbReference>
<dbReference type="PANTHER" id="PTHR42812">
    <property type="entry name" value="BETA-XYLOSIDASE"/>
    <property type="match status" value="1"/>
</dbReference>
<organism evidence="6 7">
    <name type="scientific">Paenibacillus odorifer</name>
    <dbReference type="NCBI Taxonomy" id="189426"/>
    <lineage>
        <taxon>Bacteria</taxon>
        <taxon>Bacillati</taxon>
        <taxon>Bacillota</taxon>
        <taxon>Bacilli</taxon>
        <taxon>Bacillales</taxon>
        <taxon>Paenibacillaceae</taxon>
        <taxon>Paenibacillus</taxon>
    </lineage>
</organism>
<protein>
    <recommendedName>
        <fullName evidence="5">Beta-xylosidase C-terminal Concanavalin A-like domain-containing protein</fullName>
    </recommendedName>
</protein>
<dbReference type="SUPFAM" id="SSF75005">
    <property type="entry name" value="Arabinanase/levansucrase/invertase"/>
    <property type="match status" value="1"/>
</dbReference>
<keyword evidence="3 4" id="KW-0326">Glycosidase</keyword>
<proteinExistence type="inferred from homology"/>
<dbReference type="Pfam" id="PF17851">
    <property type="entry name" value="GH43_C2"/>
    <property type="match status" value="1"/>
</dbReference>
<evidence type="ECO:0000313" key="7">
    <source>
        <dbReference type="Proteomes" id="UP000187158"/>
    </source>
</evidence>
<accession>A0ABX3GC48</accession>
<dbReference type="Gene3D" id="2.115.10.20">
    <property type="entry name" value="Glycosyl hydrolase domain, family 43"/>
    <property type="match status" value="1"/>
</dbReference>
<dbReference type="EMBL" id="MPVP01000666">
    <property type="protein sequence ID" value="OMC94334.1"/>
    <property type="molecule type" value="Genomic_DNA"/>
</dbReference>
<evidence type="ECO:0000256" key="4">
    <source>
        <dbReference type="RuleBase" id="RU361187"/>
    </source>
</evidence>
<comment type="similarity">
    <text evidence="1 4">Belongs to the glycosyl hydrolase 43 family.</text>
</comment>
<dbReference type="InterPro" id="IPR041542">
    <property type="entry name" value="GH43_C2"/>
</dbReference>
<dbReference type="InterPro" id="IPR006710">
    <property type="entry name" value="Glyco_hydro_43"/>
</dbReference>
<reference evidence="6 7" key="1">
    <citation type="submission" date="2016-11" db="EMBL/GenBank/DDBJ databases">
        <title>Paenibacillus species isolates.</title>
        <authorList>
            <person name="Beno S.M."/>
        </authorList>
    </citation>
    <scope>NUCLEOTIDE SEQUENCE [LARGE SCALE GENOMIC DNA]</scope>
    <source>
        <strain evidence="6 7">FSL H7-0433</strain>
    </source>
</reference>
<comment type="caution">
    <text evidence="6">The sequence shown here is derived from an EMBL/GenBank/DDBJ whole genome shotgun (WGS) entry which is preliminary data.</text>
</comment>
<dbReference type="InterPro" id="IPR013320">
    <property type="entry name" value="ConA-like_dom_sf"/>
</dbReference>
<evidence type="ECO:0000256" key="1">
    <source>
        <dbReference type="ARBA" id="ARBA00009865"/>
    </source>
</evidence>
<keyword evidence="2 4" id="KW-0378">Hydrolase</keyword>
<feature type="domain" description="Beta-xylosidase C-terminal Concanavalin A-like" evidence="5">
    <location>
        <begin position="132"/>
        <end position="327"/>
    </location>
</feature>
<sequence length="328" mass="36323">MYKINGMYYIMTASGGTAKEHREIIGRSSSPYGPFERLPHPILTHSGTDNPIQYLGHADLIEDRNGDWWAVFLGVRLVDAKFTVLGRETFLAPVSWTEDGWPMIDNNEDTVGLEMKVSRVPGQSPKPKTSGRYDFDDQVLPLGLAFLRNPAEGSWSLNERQGWLSLRGQSAGLSEVGQVAFVGRRQQHTSAEWSTLLEMPSSIADVEAGLCARLDENAHYEIGLVQKKGQKVITAHVTMDGITRTVAEVPTTAERIYLKVKAELTEYSFLYSLDGQEWNKLSTAAAYPLSPQAVKGNGFTGVLIGLYATGHGKVAEVPAYFDWFDYQS</sequence>
<evidence type="ECO:0000259" key="5">
    <source>
        <dbReference type="Pfam" id="PF17851"/>
    </source>
</evidence>